<evidence type="ECO:0000256" key="5">
    <source>
        <dbReference type="ARBA" id="ARBA00023136"/>
    </source>
</evidence>
<dbReference type="PANTHER" id="PTHR33406">
    <property type="entry name" value="MEMBRANE PROTEIN MJ1562-RELATED"/>
    <property type="match status" value="1"/>
</dbReference>
<dbReference type="InterPro" id="IPR000731">
    <property type="entry name" value="SSD"/>
</dbReference>
<feature type="transmembrane region" description="Helical" evidence="6">
    <location>
        <begin position="245"/>
        <end position="265"/>
    </location>
</feature>
<evidence type="ECO:0000259" key="7">
    <source>
        <dbReference type="PROSITE" id="PS50156"/>
    </source>
</evidence>
<dbReference type="RefSeq" id="WP_008587877.1">
    <property type="nucleotide sequence ID" value="NZ_CP007035.1"/>
</dbReference>
<feature type="transmembrane region" description="Helical" evidence="6">
    <location>
        <begin position="219"/>
        <end position="238"/>
    </location>
</feature>
<keyword evidence="3 6" id="KW-0812">Transmembrane</keyword>
<feature type="domain" description="SSD" evidence="7">
    <location>
        <begin position="245"/>
        <end position="384"/>
    </location>
</feature>
<evidence type="ECO:0000256" key="4">
    <source>
        <dbReference type="ARBA" id="ARBA00022989"/>
    </source>
</evidence>
<dbReference type="Pfam" id="PF03176">
    <property type="entry name" value="MMPL"/>
    <property type="match status" value="3"/>
</dbReference>
<evidence type="ECO:0000256" key="3">
    <source>
        <dbReference type="ARBA" id="ARBA00022692"/>
    </source>
</evidence>
<feature type="transmembrane region" description="Helical" evidence="6">
    <location>
        <begin position="330"/>
        <end position="351"/>
    </location>
</feature>
<evidence type="ECO:0000256" key="6">
    <source>
        <dbReference type="SAM" id="Phobius"/>
    </source>
</evidence>
<gene>
    <name evidence="8" type="ORF">NIASO_18085</name>
</gene>
<feature type="domain" description="SSD" evidence="7">
    <location>
        <begin position="660"/>
        <end position="784"/>
    </location>
</feature>
<dbReference type="Proteomes" id="UP000003586">
    <property type="component" value="Chromosome"/>
</dbReference>
<comment type="subcellular location">
    <subcellularLocation>
        <location evidence="1">Cell membrane</location>
        <topology evidence="1">Multi-pass membrane protein</topology>
    </subcellularLocation>
</comment>
<keyword evidence="5 6" id="KW-0472">Membrane</keyword>
<feature type="transmembrane region" description="Helical" evidence="6">
    <location>
        <begin position="271"/>
        <end position="292"/>
    </location>
</feature>
<feature type="transmembrane region" description="Helical" evidence="6">
    <location>
        <begin position="363"/>
        <end position="385"/>
    </location>
</feature>
<keyword evidence="9" id="KW-1185">Reference proteome</keyword>
<feature type="transmembrane region" description="Helical" evidence="6">
    <location>
        <begin position="734"/>
        <end position="753"/>
    </location>
</feature>
<evidence type="ECO:0000313" key="9">
    <source>
        <dbReference type="Proteomes" id="UP000003586"/>
    </source>
</evidence>
<feature type="transmembrane region" description="Helical" evidence="6">
    <location>
        <begin position="759"/>
        <end position="783"/>
    </location>
</feature>
<evidence type="ECO:0000256" key="1">
    <source>
        <dbReference type="ARBA" id="ARBA00004651"/>
    </source>
</evidence>
<dbReference type="Gene3D" id="1.20.1640.10">
    <property type="entry name" value="Multidrug efflux transporter AcrB transmembrane domain"/>
    <property type="match status" value="2"/>
</dbReference>
<accession>W0F513</accession>
<dbReference type="HOGENOM" id="CLU_008861_1_0_10"/>
<dbReference type="InterPro" id="IPR004869">
    <property type="entry name" value="MMPL_dom"/>
</dbReference>
<feature type="transmembrane region" description="Helical" evidence="6">
    <location>
        <begin position="418"/>
        <end position="437"/>
    </location>
</feature>
<dbReference type="eggNOG" id="COG1033">
    <property type="taxonomic scope" value="Bacteria"/>
</dbReference>
<dbReference type="OrthoDB" id="9805018at2"/>
<evidence type="ECO:0000256" key="2">
    <source>
        <dbReference type="ARBA" id="ARBA00022475"/>
    </source>
</evidence>
<name>W0F513_9BACT</name>
<feature type="transmembrane region" description="Helical" evidence="6">
    <location>
        <begin position="686"/>
        <end position="706"/>
    </location>
</feature>
<keyword evidence="4 6" id="KW-1133">Transmembrane helix</keyword>
<feature type="transmembrane region" description="Helical" evidence="6">
    <location>
        <begin position="635"/>
        <end position="651"/>
    </location>
</feature>
<dbReference type="PROSITE" id="PS50156">
    <property type="entry name" value="SSD"/>
    <property type="match status" value="2"/>
</dbReference>
<reference evidence="8 9" key="1">
    <citation type="submission" date="2013-12" db="EMBL/GenBank/DDBJ databases">
        <authorList>
            <consortium name="DOE Joint Genome Institute"/>
            <person name="Eisen J."/>
            <person name="Huntemann M."/>
            <person name="Han J."/>
            <person name="Chen A."/>
            <person name="Kyrpides N."/>
            <person name="Mavromatis K."/>
            <person name="Markowitz V."/>
            <person name="Palaniappan K."/>
            <person name="Ivanova N."/>
            <person name="Schaumberg A."/>
            <person name="Pati A."/>
            <person name="Liolios K."/>
            <person name="Nordberg H.P."/>
            <person name="Cantor M.N."/>
            <person name="Hua S.X."/>
            <person name="Woyke T."/>
        </authorList>
    </citation>
    <scope>NUCLEOTIDE SEQUENCE [LARGE SCALE GENOMIC DNA]</scope>
    <source>
        <strain evidence="9">DSM 19437</strain>
    </source>
</reference>
<dbReference type="EMBL" id="CP007035">
    <property type="protein sequence ID" value="AHF16564.1"/>
    <property type="molecule type" value="Genomic_DNA"/>
</dbReference>
<dbReference type="GO" id="GO:0005886">
    <property type="term" value="C:plasma membrane"/>
    <property type="evidence" value="ECO:0007669"/>
    <property type="project" value="UniProtKB-SubCell"/>
</dbReference>
<keyword evidence="2" id="KW-1003">Cell membrane</keyword>
<protein>
    <submittedName>
        <fullName evidence="8">RND transporter</fullName>
    </submittedName>
</protein>
<evidence type="ECO:0000313" key="8">
    <source>
        <dbReference type="EMBL" id="AHF16564.1"/>
    </source>
</evidence>
<proteinExistence type="predicted"/>
<feature type="transmembrane region" description="Helical" evidence="6">
    <location>
        <begin position="658"/>
        <end position="680"/>
    </location>
</feature>
<dbReference type="PANTHER" id="PTHR33406:SF12">
    <property type="entry name" value="BLR2997 PROTEIN"/>
    <property type="match status" value="1"/>
</dbReference>
<dbReference type="AlphaFoldDB" id="W0F513"/>
<dbReference type="STRING" id="929713.NIASO_18085"/>
<feature type="transmembrane region" description="Helical" evidence="6">
    <location>
        <begin position="12"/>
        <end position="31"/>
    </location>
</feature>
<organism evidence="8 9">
    <name type="scientific">Niabella soli DSM 19437</name>
    <dbReference type="NCBI Taxonomy" id="929713"/>
    <lineage>
        <taxon>Bacteria</taxon>
        <taxon>Pseudomonadati</taxon>
        <taxon>Bacteroidota</taxon>
        <taxon>Chitinophagia</taxon>
        <taxon>Chitinophagales</taxon>
        <taxon>Chitinophagaceae</taxon>
        <taxon>Niabella</taxon>
    </lineage>
</organism>
<dbReference type="KEGG" id="nso:NIASO_18085"/>
<dbReference type="SUPFAM" id="SSF82866">
    <property type="entry name" value="Multidrug efflux transporter AcrB transmembrane domain"/>
    <property type="match status" value="2"/>
</dbReference>
<dbReference type="InterPro" id="IPR050545">
    <property type="entry name" value="Mycobact_MmpL"/>
</dbReference>
<sequence>MWKRIGSFILKNRVILLIILAVATGIAGYWASKVGLSYEFSKAIPTNNPVNIAYQEFKKKYGEDGNMLVVGIQTDQLFSEKIFNRYQQLQANLKKVPGVEDIISVPNAIALVKDVASQKLTVHKIFPSGALTQAQIDSGAGAFQNFPFYQGFLYNPATHAYLMGLRMNKQVINSGARDAAIAAVKKEVAAFTAATGIDVKLSGLPYIRTVLAARIAHEMRYFLIASIVLSAVILLLFFRSFSSMLLSLSVVIIGVLFSMATMHLFGYSITLLTALIPPLIVVIGIPNCIYFLNKFHTSWSELTENLSDATIRANNKTLKMQALEHMVSKMGVVTLFCNLAAAVGFAVFALTKSEILQEFGAVAGINIMLLFFISLLLIPAVLSFLPAPKTRHTKYLHNARLNRWLDRLEKWSIHNRKTIYAATVIILVVATMGIFRLQSNAHMVDDVPQNDKIYTDLKFFERNFKGVMPLEILVDTRKKFGVTRNFNNLVKIDSLAQYLASQPEIARPLSITEGLKFAKQAFYEGDSTNYSMPSEFDLPGLAEYLNMNNSPATGGKTGSTFTKLLSSFMDSSRQEARISVNMADVGSHKLPGLMDGIKKRISELFPPDKYKVTLTGTTITFLEGGQFIINGLKESILWAFLLIALCMLYLFKSVRILFCSLIPNIIPLAITAGVMGWAGIPLKPSTVLIFSVALGIAIDITIRFLVNYKQELPNHQNQIEATVVQTIHSTGISILYTSMVLIAGFIIFCFSNFGGTQALGWLTSLTLITATFTNLILLPALLISFSKKQQGKR</sequence>